<evidence type="ECO:0000256" key="3">
    <source>
        <dbReference type="ARBA" id="ARBA00022670"/>
    </source>
</evidence>
<gene>
    <name evidence="14" type="ORF">BESB_003540</name>
</gene>
<feature type="transmembrane region" description="Helical" evidence="12">
    <location>
        <begin position="20"/>
        <end position="42"/>
    </location>
</feature>
<evidence type="ECO:0000256" key="11">
    <source>
        <dbReference type="SAM" id="MobiDB-lite"/>
    </source>
</evidence>
<dbReference type="RefSeq" id="XP_029222022.1">
    <property type="nucleotide sequence ID" value="XM_029359109.1"/>
</dbReference>
<evidence type="ECO:0000256" key="7">
    <source>
        <dbReference type="ARBA" id="ARBA00022989"/>
    </source>
</evidence>
<dbReference type="PANTHER" id="PTHR13046:SF0">
    <property type="entry name" value="CAAX PRENYL PROTEASE 2"/>
    <property type="match status" value="1"/>
</dbReference>
<dbReference type="GeneID" id="40305417"/>
<dbReference type="OrthoDB" id="433157at2759"/>
<dbReference type="GO" id="GO:0004222">
    <property type="term" value="F:metalloendopeptidase activity"/>
    <property type="evidence" value="ECO:0007669"/>
    <property type="project" value="InterPro"/>
</dbReference>
<organism evidence="14 15">
    <name type="scientific">Besnoitia besnoiti</name>
    <name type="common">Apicomplexan protozoan</name>
    <dbReference type="NCBI Taxonomy" id="94643"/>
    <lineage>
        <taxon>Eukaryota</taxon>
        <taxon>Sar</taxon>
        <taxon>Alveolata</taxon>
        <taxon>Apicomplexa</taxon>
        <taxon>Conoidasida</taxon>
        <taxon>Coccidia</taxon>
        <taxon>Eucoccidiorida</taxon>
        <taxon>Eimeriorina</taxon>
        <taxon>Sarcocystidae</taxon>
        <taxon>Besnoitia</taxon>
    </lineage>
</organism>
<dbReference type="InterPro" id="IPR003675">
    <property type="entry name" value="Rce1/LyrA-like_dom"/>
</dbReference>
<evidence type="ECO:0000256" key="2">
    <source>
        <dbReference type="ARBA" id="ARBA00006897"/>
    </source>
</evidence>
<dbReference type="EC" id="3.4.26.1" evidence="10"/>
<dbReference type="Proteomes" id="UP000224006">
    <property type="component" value="Chromosome I"/>
</dbReference>
<evidence type="ECO:0000256" key="8">
    <source>
        <dbReference type="ARBA" id="ARBA00023136"/>
    </source>
</evidence>
<evidence type="ECO:0000313" key="14">
    <source>
        <dbReference type="EMBL" id="PFH38013.1"/>
    </source>
</evidence>
<evidence type="ECO:0000256" key="4">
    <source>
        <dbReference type="ARBA" id="ARBA00022692"/>
    </source>
</evidence>
<dbReference type="EMBL" id="NWUJ01000001">
    <property type="protein sequence ID" value="PFH38013.1"/>
    <property type="molecule type" value="Genomic_DNA"/>
</dbReference>
<reference evidence="14 15" key="1">
    <citation type="submission" date="2017-09" db="EMBL/GenBank/DDBJ databases">
        <title>Genome sequencing of Besnoitia besnoiti strain Bb-Ger1.</title>
        <authorList>
            <person name="Schares G."/>
            <person name="Venepally P."/>
            <person name="Lorenzi H.A."/>
        </authorList>
    </citation>
    <scope>NUCLEOTIDE SEQUENCE [LARGE SCALE GENOMIC DNA]</scope>
    <source>
        <strain evidence="14 15">Bb-Ger1</strain>
    </source>
</reference>
<keyword evidence="4 12" id="KW-0812">Transmembrane</keyword>
<comment type="similarity">
    <text evidence="2">Belongs to the peptidase U48 family.</text>
</comment>
<dbReference type="KEGG" id="bbes:BESB_003540"/>
<feature type="region of interest" description="Disordered" evidence="11">
    <location>
        <begin position="365"/>
        <end position="398"/>
    </location>
</feature>
<dbReference type="Pfam" id="PF02517">
    <property type="entry name" value="Rce1-like"/>
    <property type="match status" value="1"/>
</dbReference>
<evidence type="ECO:0000256" key="10">
    <source>
        <dbReference type="ARBA" id="ARBA00049729"/>
    </source>
</evidence>
<evidence type="ECO:0000256" key="9">
    <source>
        <dbReference type="ARBA" id="ARBA00047280"/>
    </source>
</evidence>
<comment type="catalytic activity">
    <reaction evidence="9">
        <text>Hydrolyzes the peptide bond -P2-(S-farnesyl or geranylgeranyl)C-P1'-P2'-P3'-COOH where P1' and P2' are amino acids with aliphatic sidechains and P3' is any C-terminal residue.</text>
        <dbReference type="EC" id="3.4.26.1"/>
    </reaction>
</comment>
<feature type="compositionally biased region" description="Basic and acidic residues" evidence="11">
    <location>
        <begin position="253"/>
        <end position="275"/>
    </location>
</feature>
<feature type="region of interest" description="Disordered" evidence="11">
    <location>
        <begin position="171"/>
        <end position="286"/>
    </location>
</feature>
<feature type="domain" description="CAAX prenyl protease 2/Lysostaphin resistance protein A-like" evidence="13">
    <location>
        <begin position="625"/>
        <end position="679"/>
    </location>
</feature>
<dbReference type="InterPro" id="IPR039731">
    <property type="entry name" value="Rce1"/>
</dbReference>
<dbReference type="AlphaFoldDB" id="A0A2A9MPL2"/>
<feature type="transmembrane region" description="Helical" evidence="12">
    <location>
        <begin position="641"/>
        <end position="670"/>
    </location>
</feature>
<dbReference type="VEuPathDB" id="ToxoDB:BESB_003540"/>
<keyword evidence="8 12" id="KW-0472">Membrane</keyword>
<dbReference type="GO" id="GO:0005789">
    <property type="term" value="C:endoplasmic reticulum membrane"/>
    <property type="evidence" value="ECO:0007669"/>
    <property type="project" value="UniProtKB-SubCell"/>
</dbReference>
<comment type="subcellular location">
    <subcellularLocation>
        <location evidence="1">Endoplasmic reticulum membrane</location>
        <topology evidence="1">Multi-pass membrane protein</topology>
    </subcellularLocation>
</comment>
<keyword evidence="15" id="KW-1185">Reference proteome</keyword>
<protein>
    <recommendedName>
        <fullName evidence="10">intramembrane prenyl-peptidase Rce1</fullName>
        <ecNumber evidence="10">3.4.26.1</ecNumber>
    </recommendedName>
</protein>
<keyword evidence="5" id="KW-0378">Hydrolase</keyword>
<evidence type="ECO:0000259" key="13">
    <source>
        <dbReference type="Pfam" id="PF02517"/>
    </source>
</evidence>
<dbReference type="PANTHER" id="PTHR13046">
    <property type="entry name" value="PROTEASE U48 CAAX PRENYL PROTEASE RCE1"/>
    <property type="match status" value="1"/>
</dbReference>
<evidence type="ECO:0000256" key="5">
    <source>
        <dbReference type="ARBA" id="ARBA00022801"/>
    </source>
</evidence>
<accession>A0A2A9MPL2</accession>
<evidence type="ECO:0000256" key="6">
    <source>
        <dbReference type="ARBA" id="ARBA00022824"/>
    </source>
</evidence>
<evidence type="ECO:0000313" key="15">
    <source>
        <dbReference type="Proteomes" id="UP000224006"/>
    </source>
</evidence>
<keyword evidence="3" id="KW-0645">Protease</keyword>
<proteinExistence type="inferred from homology"/>
<keyword evidence="7 12" id="KW-1133">Transmembrane helix</keyword>
<name>A0A2A9MPL2_BESBE</name>
<keyword evidence="6" id="KW-0256">Endoplasmic reticulum</keyword>
<feature type="compositionally biased region" description="Polar residues" evidence="11">
    <location>
        <begin position="378"/>
        <end position="387"/>
    </location>
</feature>
<feature type="compositionally biased region" description="Basic residues" evidence="11">
    <location>
        <begin position="174"/>
        <end position="185"/>
    </location>
</feature>
<dbReference type="GO" id="GO:0071586">
    <property type="term" value="P:CAAX-box protein processing"/>
    <property type="evidence" value="ECO:0007669"/>
    <property type="project" value="InterPro"/>
</dbReference>
<evidence type="ECO:0000256" key="1">
    <source>
        <dbReference type="ARBA" id="ARBA00004477"/>
    </source>
</evidence>
<evidence type="ECO:0000256" key="12">
    <source>
        <dbReference type="SAM" id="Phobius"/>
    </source>
</evidence>
<sequence length="776" mass="81668">MGSVAEHQAEVLVWEQFRGIPRWLAVLLCVGLTCSYVAAVYVPQFLLSTFRYFWRGPSSSPGLQARARLDRGCDTPAACCSSSSETVQSHTRRLPNSDRQLGCAGRFTHSQRPAVQSPAGRSAGAWRACGVAQPASASSSSRPTRAPLPNEPVEICLVSSACRSVDAGCDLAHGSRRGSPSRRRQPSPLADRTQAPMVSSEEDDRSPLPPGFLGFPPSAELHPHQLLPPRSAEVDGRKREASSSPAGAWGSDGEGHSEGGRRPTESARTRIDGRTSEGASLAGSSGACRVSAGDAGGIEELSDNLVDHLLRDFSAVDCCSGSAVVSRTLALLLHSVGAVGVCLFLCLRLGLTNTGGCEGAAPDGQLHGAGSGTPPEASRSSGGTSHSDAGGLRDSRGANLGLDEPNLRRWAPAGMLSFLLVSFGLPQAEEGADWLSPSLVSLKLLLALYGPSLVVRSVPPLLVAAKRLRSASLCAAASCAPTSVRAPPQPSAPGGGDTHRYKAARPQFCRQSDTARSFLSAPHGQMEGQLLEVEGDRRYQGEAKTGTVMGDVGVSSGSPAQQLVCADGGGSTVVKPMTGKHHQGNKRCEGDSCLLSGGSNDGYKQHTLEIPEGLASLTSDIREGFWPFVRACVVAPVVEEFLFRGVFVALLAGHIGCLGTCAGVSILFALAHIHHFVLSVVADAYEQDLPVPRPLGMNSDEKNCAGLQRPLWPLVMTQANGTPYVHAQKELTTVFRGNVGDFEKEVMKKTERIGLCGEIDAAAPVWGTKHRRAYCF</sequence>
<comment type="caution">
    <text evidence="14">The sequence shown here is derived from an EMBL/GenBank/DDBJ whole genome shotgun (WGS) entry which is preliminary data.</text>
</comment>
<feature type="compositionally biased region" description="Basic and acidic residues" evidence="11">
    <location>
        <begin position="232"/>
        <end position="241"/>
    </location>
</feature>